<dbReference type="AlphaFoldDB" id="A0AAV9ULB2"/>
<protein>
    <recommendedName>
        <fullName evidence="8">Glycoside hydrolase family 17 protein</fullName>
    </recommendedName>
</protein>
<keyword evidence="3" id="KW-0378">Hydrolase</keyword>
<evidence type="ECO:0000256" key="4">
    <source>
        <dbReference type="SAM" id="MobiDB-lite"/>
    </source>
</evidence>
<dbReference type="GO" id="GO:0009277">
    <property type="term" value="C:fungal-type cell wall"/>
    <property type="evidence" value="ECO:0007669"/>
    <property type="project" value="TreeGrafter"/>
</dbReference>
<dbReference type="SUPFAM" id="SSF51445">
    <property type="entry name" value="(Trans)glycosidases"/>
    <property type="match status" value="1"/>
</dbReference>
<dbReference type="PANTHER" id="PTHR16631:SF14">
    <property type="entry name" value="FAMILY 17 GLUCOSIDASE SCW10-RELATED"/>
    <property type="match status" value="1"/>
</dbReference>
<dbReference type="InterPro" id="IPR050732">
    <property type="entry name" value="Beta-glucan_modifiers"/>
</dbReference>
<reference evidence="6 7" key="1">
    <citation type="submission" date="2019-10" db="EMBL/GenBank/DDBJ databases">
        <authorList>
            <person name="Palmer J.M."/>
        </authorList>
    </citation>
    <scope>NUCLEOTIDE SEQUENCE [LARGE SCALE GENOMIC DNA]</scope>
    <source>
        <strain evidence="6 7">TWF696</strain>
    </source>
</reference>
<dbReference type="Proteomes" id="UP001375240">
    <property type="component" value="Unassembled WGS sequence"/>
</dbReference>
<organism evidence="6 7">
    <name type="scientific">Orbilia brochopaga</name>
    <dbReference type="NCBI Taxonomy" id="3140254"/>
    <lineage>
        <taxon>Eukaryota</taxon>
        <taxon>Fungi</taxon>
        <taxon>Dikarya</taxon>
        <taxon>Ascomycota</taxon>
        <taxon>Pezizomycotina</taxon>
        <taxon>Orbiliomycetes</taxon>
        <taxon>Orbiliales</taxon>
        <taxon>Orbiliaceae</taxon>
        <taxon>Orbilia</taxon>
    </lineage>
</organism>
<comment type="similarity">
    <text evidence="2">Belongs to the glycosyl hydrolase 17 family.</text>
</comment>
<dbReference type="PANTHER" id="PTHR16631">
    <property type="entry name" value="GLUCAN 1,3-BETA-GLUCOSIDASE"/>
    <property type="match status" value="1"/>
</dbReference>
<sequence length="331" mass="35967">MHFSVWCLAALSILSGANARPHHIHGDSLAPRDVALHRHVARDPKKKPGSSKQKSMSGEQGGWGPGIVYSPYANDGGCKDEATIRKEIAMIGEKGDGYKWCRIYGVDCNQVPVVVSAAAKANMKTFLGIYDLSDAGKVAESTKAIIEGVKGANKNLGKKDENDWSNIIGVSVGNEWIFNHPTDTPEKCKSLADSTRTTLRAAGYKGPVTNTDVWTIHRDKKFCGDEDVLTVNMHPFFDPNTDAAGGGTFMATHIKELEKTCPGKKVIVAETGWPNAGNTLNKAKPGKSEQQTFLQELKKNVKDYCVLSAFNEGWKQAGPSNVEKNWGIYSS</sequence>
<dbReference type="GO" id="GO:0042973">
    <property type="term" value="F:glucan endo-1,3-beta-D-glucosidase activity"/>
    <property type="evidence" value="ECO:0007669"/>
    <property type="project" value="TreeGrafter"/>
</dbReference>
<keyword evidence="5" id="KW-0732">Signal</keyword>
<dbReference type="GO" id="GO:0009986">
    <property type="term" value="C:cell surface"/>
    <property type="evidence" value="ECO:0007669"/>
    <property type="project" value="TreeGrafter"/>
</dbReference>
<evidence type="ECO:0000256" key="3">
    <source>
        <dbReference type="ARBA" id="ARBA00022801"/>
    </source>
</evidence>
<dbReference type="InterPro" id="IPR017853">
    <property type="entry name" value="GH"/>
</dbReference>
<proteinExistence type="inferred from homology"/>
<dbReference type="GO" id="GO:0071555">
    <property type="term" value="P:cell wall organization"/>
    <property type="evidence" value="ECO:0007669"/>
    <property type="project" value="TreeGrafter"/>
</dbReference>
<keyword evidence="7" id="KW-1185">Reference proteome</keyword>
<evidence type="ECO:0000256" key="2">
    <source>
        <dbReference type="ARBA" id="ARBA00008773"/>
    </source>
</evidence>
<evidence type="ECO:0000313" key="7">
    <source>
        <dbReference type="Proteomes" id="UP001375240"/>
    </source>
</evidence>
<accession>A0AAV9ULB2</accession>
<feature type="chain" id="PRO_5043922885" description="Glycoside hydrolase family 17 protein" evidence="5">
    <location>
        <begin position="20"/>
        <end position="331"/>
    </location>
</feature>
<dbReference type="Gene3D" id="3.20.20.80">
    <property type="entry name" value="Glycosidases"/>
    <property type="match status" value="1"/>
</dbReference>
<comment type="caution">
    <text evidence="6">The sequence shown here is derived from an EMBL/GenBank/DDBJ whole genome shotgun (WGS) entry which is preliminary data.</text>
</comment>
<name>A0AAV9ULB2_9PEZI</name>
<dbReference type="EMBL" id="JAVHNQ010000006">
    <property type="protein sequence ID" value="KAK6344183.1"/>
    <property type="molecule type" value="Genomic_DNA"/>
</dbReference>
<feature type="signal peptide" evidence="5">
    <location>
        <begin position="1"/>
        <end position="19"/>
    </location>
</feature>
<evidence type="ECO:0000313" key="6">
    <source>
        <dbReference type="EMBL" id="KAK6344183.1"/>
    </source>
</evidence>
<dbReference type="GO" id="GO:0005576">
    <property type="term" value="C:extracellular region"/>
    <property type="evidence" value="ECO:0007669"/>
    <property type="project" value="TreeGrafter"/>
</dbReference>
<evidence type="ECO:0000256" key="5">
    <source>
        <dbReference type="SAM" id="SignalP"/>
    </source>
</evidence>
<comment type="subcellular location">
    <subcellularLocation>
        <location evidence="1">Cell envelope</location>
    </subcellularLocation>
</comment>
<feature type="region of interest" description="Disordered" evidence="4">
    <location>
        <begin position="41"/>
        <end position="63"/>
    </location>
</feature>
<gene>
    <name evidence="6" type="ORF">TWF696_007825</name>
</gene>
<evidence type="ECO:0000256" key="1">
    <source>
        <dbReference type="ARBA" id="ARBA00004196"/>
    </source>
</evidence>
<evidence type="ECO:0008006" key="8">
    <source>
        <dbReference type="Google" id="ProtNLM"/>
    </source>
</evidence>